<evidence type="ECO:0000313" key="2">
    <source>
        <dbReference type="Proteomes" id="UP001597294"/>
    </source>
</evidence>
<protein>
    <submittedName>
        <fullName evidence="1">Uncharacterized protein</fullName>
    </submittedName>
</protein>
<name>A0ABW5BJC0_9PROT</name>
<reference evidence="2" key="1">
    <citation type="journal article" date="2019" name="Int. J. Syst. Evol. Microbiol.">
        <title>The Global Catalogue of Microorganisms (GCM) 10K type strain sequencing project: providing services to taxonomists for standard genome sequencing and annotation.</title>
        <authorList>
            <consortium name="The Broad Institute Genomics Platform"/>
            <consortium name="The Broad Institute Genome Sequencing Center for Infectious Disease"/>
            <person name="Wu L."/>
            <person name="Ma J."/>
        </authorList>
    </citation>
    <scope>NUCLEOTIDE SEQUENCE [LARGE SCALE GENOMIC DNA]</scope>
    <source>
        <strain evidence="2">CGMCC 4.7192</strain>
    </source>
</reference>
<dbReference type="RefSeq" id="WP_380250563.1">
    <property type="nucleotide sequence ID" value="NZ_JBHUII010000004.1"/>
</dbReference>
<accession>A0ABW5BJC0</accession>
<proteinExistence type="predicted"/>
<dbReference type="Proteomes" id="UP001597294">
    <property type="component" value="Unassembled WGS sequence"/>
</dbReference>
<comment type="caution">
    <text evidence="1">The sequence shown here is derived from an EMBL/GenBank/DDBJ whole genome shotgun (WGS) entry which is preliminary data.</text>
</comment>
<dbReference type="EMBL" id="JBHUII010000004">
    <property type="protein sequence ID" value="MFD2205699.1"/>
    <property type="molecule type" value="Genomic_DNA"/>
</dbReference>
<organism evidence="1 2">
    <name type="scientific">Kiloniella antarctica</name>
    <dbReference type="NCBI Taxonomy" id="1550907"/>
    <lineage>
        <taxon>Bacteria</taxon>
        <taxon>Pseudomonadati</taxon>
        <taxon>Pseudomonadota</taxon>
        <taxon>Alphaproteobacteria</taxon>
        <taxon>Rhodospirillales</taxon>
        <taxon>Kiloniellaceae</taxon>
        <taxon>Kiloniella</taxon>
    </lineage>
</organism>
<evidence type="ECO:0000313" key="1">
    <source>
        <dbReference type="EMBL" id="MFD2205699.1"/>
    </source>
</evidence>
<gene>
    <name evidence="1" type="ORF">ACFSKO_08760</name>
</gene>
<sequence length="138" mass="16388">MIIKRHDNRNERERTLRHPEPNTFRDSIVEGVTEHLATMTYTPENLLQHLAIKLNQVEPIIEKSKTRFGRFINYFNGENPDYITIDGMVLIQLYDILETAHPLPIVAKYQYDVDPHDLKEFYNRAKKIVQTPSVKRRR</sequence>
<keyword evidence="2" id="KW-1185">Reference proteome</keyword>